<keyword evidence="3" id="KW-1185">Reference proteome</keyword>
<organism evidence="2 3">
    <name type="scientific">Prorocentrum cordatum</name>
    <dbReference type="NCBI Taxonomy" id="2364126"/>
    <lineage>
        <taxon>Eukaryota</taxon>
        <taxon>Sar</taxon>
        <taxon>Alveolata</taxon>
        <taxon>Dinophyceae</taxon>
        <taxon>Prorocentrales</taxon>
        <taxon>Prorocentraceae</taxon>
        <taxon>Prorocentrum</taxon>
    </lineage>
</organism>
<name>A0ABN9PUV7_9DINO</name>
<evidence type="ECO:0000256" key="1">
    <source>
        <dbReference type="SAM" id="MobiDB-lite"/>
    </source>
</evidence>
<proteinExistence type="predicted"/>
<comment type="caution">
    <text evidence="2">The sequence shown here is derived from an EMBL/GenBank/DDBJ whole genome shotgun (WGS) entry which is preliminary data.</text>
</comment>
<dbReference type="EMBL" id="CAUYUJ010001666">
    <property type="protein sequence ID" value="CAK0797018.1"/>
    <property type="molecule type" value="Genomic_DNA"/>
</dbReference>
<accession>A0ABN9PUV7</accession>
<evidence type="ECO:0000313" key="3">
    <source>
        <dbReference type="Proteomes" id="UP001189429"/>
    </source>
</evidence>
<reference evidence="2" key="1">
    <citation type="submission" date="2023-10" db="EMBL/GenBank/DDBJ databases">
        <authorList>
            <person name="Chen Y."/>
            <person name="Shah S."/>
            <person name="Dougan E. K."/>
            <person name="Thang M."/>
            <person name="Chan C."/>
        </authorList>
    </citation>
    <scope>NUCLEOTIDE SEQUENCE [LARGE SCALE GENOMIC DNA]</scope>
</reference>
<dbReference type="Proteomes" id="UP001189429">
    <property type="component" value="Unassembled WGS sequence"/>
</dbReference>
<gene>
    <name evidence="2" type="ORF">PCOR1329_LOCUS6218</name>
</gene>
<sequence>MAVLMTTSLAGGIPSACEFVLGVALPVVNVGPAAITTGRFPPRFCDVPPGILSGQVTSDTVRSAFKFDSPPSPGNVWTELQSLASVYSALEYGCGFHALVAYAQSWARYQEWGGDSTFPMVILNQWVVNMPYETLCTTAGAWRQIFVSPSATFWNTGLPDTTQAGRLIFPLPLGEHLSGNNPSRPYGGADSIPNATWTLGRILALITVISLAGQFPIIWCGACTALLATHAIGANGVVGRRIRGLPRARILAADFEWVAAWLSGGAVAMGNLHLSYALTLEMTALPQAGIPLAPHRRRVHACGNASRRLDQPEAPWVHDREEANLRAFTAYMGKLCAEVWRRAGNWQALLPNGLDNPRRLRNASPGDADRGVMRQAILDAAEHIVAWEQTSSDHNTYHGFVPISILDEMFTVPAAMRDWGNWTQGRFIAGQWVSANDLIIWANVLGWTADDERDRFSEYWAEPGRVWFSGEQPAGHATAHVGLFSSSIALAEHLAPDPGDQWPAQANMWTHNGRRSPWAGSSAAVWYAELMTGRDSSHLPVTSVRSWGQGRSGCSMGEWRGRPRPPGLPARTPPSHGPGSSARRGGPHGNMPAGGPCLGLDGARSCELGRPDGAQR</sequence>
<feature type="compositionally biased region" description="Basic and acidic residues" evidence="1">
    <location>
        <begin position="607"/>
        <end position="616"/>
    </location>
</feature>
<evidence type="ECO:0000313" key="2">
    <source>
        <dbReference type="EMBL" id="CAK0797018.1"/>
    </source>
</evidence>
<protein>
    <submittedName>
        <fullName evidence="2">Uncharacterized protein</fullName>
    </submittedName>
</protein>
<feature type="compositionally biased region" description="Pro residues" evidence="1">
    <location>
        <begin position="564"/>
        <end position="576"/>
    </location>
</feature>
<feature type="region of interest" description="Disordered" evidence="1">
    <location>
        <begin position="542"/>
        <end position="616"/>
    </location>
</feature>